<keyword evidence="18" id="KW-1185">Reference proteome</keyword>
<dbReference type="GO" id="GO:0008083">
    <property type="term" value="F:growth factor activity"/>
    <property type="evidence" value="ECO:0007669"/>
    <property type="project" value="UniProtKB-KW"/>
</dbReference>
<dbReference type="Pfam" id="PF04709">
    <property type="entry name" value="AMH_N"/>
    <property type="match status" value="1"/>
</dbReference>
<evidence type="ECO:0000256" key="15">
    <source>
        <dbReference type="SAM" id="SignalP"/>
    </source>
</evidence>
<evidence type="ECO:0000256" key="13">
    <source>
        <dbReference type="ARBA" id="ARBA00031273"/>
    </source>
</evidence>
<evidence type="ECO:0000313" key="18">
    <source>
        <dbReference type="Proteomes" id="UP001474421"/>
    </source>
</evidence>
<proteinExistence type="inferred from homology"/>
<evidence type="ECO:0000256" key="11">
    <source>
        <dbReference type="ARBA" id="ARBA00023180"/>
    </source>
</evidence>
<dbReference type="Pfam" id="PF00019">
    <property type="entry name" value="TGF_beta"/>
    <property type="match status" value="1"/>
</dbReference>
<dbReference type="InterPro" id="IPR017948">
    <property type="entry name" value="TGFb_CS"/>
</dbReference>
<feature type="signal peptide" evidence="15">
    <location>
        <begin position="1"/>
        <end position="18"/>
    </location>
</feature>
<protein>
    <recommendedName>
        <fullName evidence="4">Muellerian-inhibiting factor</fullName>
    </recommendedName>
    <alternativeName>
        <fullName evidence="12">Anti-Muellerian hormone</fullName>
    </alternativeName>
    <alternativeName>
        <fullName evidence="13">Muellerian-inhibiting substance</fullName>
    </alternativeName>
</protein>
<name>A0AAW1C5W5_CROAD</name>
<dbReference type="InterPro" id="IPR006799">
    <property type="entry name" value="AMH_N"/>
</dbReference>
<dbReference type="Proteomes" id="UP001474421">
    <property type="component" value="Unassembled WGS sequence"/>
</dbReference>
<dbReference type="PROSITE" id="PS51362">
    <property type="entry name" value="TGF_BETA_2"/>
    <property type="match status" value="1"/>
</dbReference>
<organism evidence="17 18">
    <name type="scientific">Crotalus adamanteus</name>
    <name type="common">Eastern diamondback rattlesnake</name>
    <dbReference type="NCBI Taxonomy" id="8729"/>
    <lineage>
        <taxon>Eukaryota</taxon>
        <taxon>Metazoa</taxon>
        <taxon>Chordata</taxon>
        <taxon>Craniata</taxon>
        <taxon>Vertebrata</taxon>
        <taxon>Euteleostomi</taxon>
        <taxon>Lepidosauria</taxon>
        <taxon>Squamata</taxon>
        <taxon>Bifurcata</taxon>
        <taxon>Unidentata</taxon>
        <taxon>Episquamata</taxon>
        <taxon>Toxicofera</taxon>
        <taxon>Serpentes</taxon>
        <taxon>Colubroidea</taxon>
        <taxon>Viperidae</taxon>
        <taxon>Crotalinae</taxon>
        <taxon>Crotalus</taxon>
    </lineage>
</organism>
<dbReference type="GO" id="GO:0001880">
    <property type="term" value="P:Mullerian duct regression"/>
    <property type="evidence" value="ECO:0007669"/>
    <property type="project" value="TreeGrafter"/>
</dbReference>
<dbReference type="EMBL" id="JAOTOJ010000001">
    <property type="protein sequence ID" value="KAK9409137.1"/>
    <property type="molecule type" value="Genomic_DNA"/>
</dbReference>
<comment type="caution">
    <text evidence="17">The sequence shown here is derived from an EMBL/GenBank/DDBJ whole genome shotgun (WGS) entry which is preliminary data.</text>
</comment>
<dbReference type="PROSITE" id="PS00250">
    <property type="entry name" value="TGF_BETA_1"/>
    <property type="match status" value="1"/>
</dbReference>
<comment type="similarity">
    <text evidence="2 14">Belongs to the TGF-beta family.</text>
</comment>
<dbReference type="InterPro" id="IPR001839">
    <property type="entry name" value="TGF-b_C"/>
</dbReference>
<comment type="subunit">
    <text evidence="3">Homodimer; disulfide-linked.</text>
</comment>
<keyword evidence="6 15" id="KW-0732">Signal</keyword>
<dbReference type="AlphaFoldDB" id="A0AAW1C5W5"/>
<dbReference type="GO" id="GO:0030154">
    <property type="term" value="P:cell differentiation"/>
    <property type="evidence" value="ECO:0007669"/>
    <property type="project" value="UniProtKB-KW"/>
</dbReference>
<dbReference type="Gene3D" id="2.10.90.10">
    <property type="entry name" value="Cystine-knot cytokines"/>
    <property type="match status" value="1"/>
</dbReference>
<evidence type="ECO:0000256" key="3">
    <source>
        <dbReference type="ARBA" id="ARBA00011748"/>
    </source>
</evidence>
<evidence type="ECO:0000256" key="12">
    <source>
        <dbReference type="ARBA" id="ARBA00030008"/>
    </source>
</evidence>
<dbReference type="GO" id="GO:0007506">
    <property type="term" value="P:gonadal mesoderm development"/>
    <property type="evidence" value="ECO:0007669"/>
    <property type="project" value="UniProtKB-KW"/>
</dbReference>
<evidence type="ECO:0000256" key="7">
    <source>
        <dbReference type="ARBA" id="ARBA00022782"/>
    </source>
</evidence>
<evidence type="ECO:0000256" key="10">
    <source>
        <dbReference type="ARBA" id="ARBA00023157"/>
    </source>
</evidence>
<keyword evidence="11" id="KW-0325">Glycoprotein</keyword>
<feature type="chain" id="PRO_5043923379" description="Muellerian-inhibiting factor" evidence="15">
    <location>
        <begin position="19"/>
        <end position="676"/>
    </location>
</feature>
<keyword evidence="10" id="KW-1015">Disulfide bond</keyword>
<accession>A0AAW1C5W5</accession>
<evidence type="ECO:0000256" key="9">
    <source>
        <dbReference type="ARBA" id="ARBA00023156"/>
    </source>
</evidence>
<gene>
    <name evidence="17" type="ORF">NXF25_000312</name>
</gene>
<reference evidence="17 18" key="1">
    <citation type="journal article" date="2024" name="Proc. Natl. Acad. Sci. U.S.A.">
        <title>The genetic regulatory architecture and epigenomic basis for age-related changes in rattlesnake venom.</title>
        <authorList>
            <person name="Hogan M.P."/>
            <person name="Holding M.L."/>
            <person name="Nystrom G.S."/>
            <person name="Colston T.J."/>
            <person name="Bartlett D.A."/>
            <person name="Mason A.J."/>
            <person name="Ellsworth S.A."/>
            <person name="Rautsaw R.M."/>
            <person name="Lawrence K.C."/>
            <person name="Strickland J.L."/>
            <person name="He B."/>
            <person name="Fraser P."/>
            <person name="Margres M.J."/>
            <person name="Gilbert D.M."/>
            <person name="Gibbs H.L."/>
            <person name="Parkinson C.L."/>
            <person name="Rokyta D.R."/>
        </authorList>
    </citation>
    <scope>NUCLEOTIDE SEQUENCE [LARGE SCALE GENOMIC DNA]</scope>
    <source>
        <strain evidence="17">DRR0105</strain>
    </source>
</reference>
<feature type="domain" description="TGF-beta family profile" evidence="16">
    <location>
        <begin position="555"/>
        <end position="676"/>
    </location>
</feature>
<dbReference type="FunFam" id="2.10.90.10:FF:000033">
    <property type="entry name" value="Muellerian-inhibiting factor"/>
    <property type="match status" value="1"/>
</dbReference>
<dbReference type="PANTHER" id="PTHR15009">
    <property type="entry name" value="MUELLERIAN-INHIBITING FACTOR"/>
    <property type="match status" value="1"/>
</dbReference>
<evidence type="ECO:0000256" key="1">
    <source>
        <dbReference type="ARBA" id="ARBA00004613"/>
    </source>
</evidence>
<comment type="subcellular location">
    <subcellularLocation>
        <location evidence="1">Secreted</location>
    </subcellularLocation>
</comment>
<dbReference type="InterPro" id="IPR029034">
    <property type="entry name" value="Cystine-knot_cytokine"/>
</dbReference>
<evidence type="ECO:0000313" key="17">
    <source>
        <dbReference type="EMBL" id="KAK9409137.1"/>
    </source>
</evidence>
<evidence type="ECO:0000256" key="14">
    <source>
        <dbReference type="RuleBase" id="RU000354"/>
    </source>
</evidence>
<evidence type="ECO:0000259" key="16">
    <source>
        <dbReference type="PROSITE" id="PS51362"/>
    </source>
</evidence>
<dbReference type="CDD" id="cd13757">
    <property type="entry name" value="TGF_beta_AMH"/>
    <property type="match status" value="1"/>
</dbReference>
<dbReference type="InterPro" id="IPR021203">
    <property type="entry name" value="Muellerian-inhibiting_factor"/>
</dbReference>
<evidence type="ECO:0000256" key="4">
    <source>
        <dbReference type="ARBA" id="ARBA00020473"/>
    </source>
</evidence>
<keyword evidence="9" id="KW-0334">Gonadal differentiation</keyword>
<keyword evidence="5" id="KW-0964">Secreted</keyword>
<evidence type="ECO:0000256" key="2">
    <source>
        <dbReference type="ARBA" id="ARBA00006656"/>
    </source>
</evidence>
<dbReference type="SUPFAM" id="SSF57501">
    <property type="entry name" value="Cystine-knot cytokines"/>
    <property type="match status" value="1"/>
</dbReference>
<keyword evidence="8 14" id="KW-0339">Growth factor</keyword>
<dbReference type="PANTHER" id="PTHR15009:SF4">
    <property type="entry name" value="MUELLERIAN-INHIBITING FACTOR"/>
    <property type="match status" value="1"/>
</dbReference>
<evidence type="ECO:0000256" key="6">
    <source>
        <dbReference type="ARBA" id="ARBA00022729"/>
    </source>
</evidence>
<evidence type="ECO:0000256" key="5">
    <source>
        <dbReference type="ARBA" id="ARBA00022525"/>
    </source>
</evidence>
<keyword evidence="7" id="KW-0221">Differentiation</keyword>
<dbReference type="SMART" id="SM00204">
    <property type="entry name" value="TGFB"/>
    <property type="match status" value="1"/>
</dbReference>
<dbReference type="GO" id="GO:0005615">
    <property type="term" value="C:extracellular space"/>
    <property type="evidence" value="ECO:0007669"/>
    <property type="project" value="TreeGrafter"/>
</dbReference>
<sequence>MQLGLASILLGLWLTAESLSSPAKGNLHLEGNPLRQWESPSLGELKSSEEEEEEHIQVTLDFKEAPSKVVLVSLESEDSPGRLPSHLPLAEKEVRPLSLWPQPSSQSWLYESSEESVCHVKLDGGSFWGPNHLEVGGLLSRYDSGFLKALSRSAWSKEDLETFGICPSSPPQNLLGSLQRVADSLGRPAGHRFFMLHLEEVKWEVKTKLRFKLTFQKDVEEPLSSLQLVLLVFYQGEKELVHPRVAKRFLVGGEGLHQKQVVCLSRGTRYLVLQGSVMSGRHSPGELRYELSLEIRHQNNTDAAVSSDEAQDLLFGFDAKCFTRRTPAVLLLVKQNFGVGSHPPSFLSADGKLDVLPYLKPSLLSSGIAHTPSEAATITNETNATASVLTNPGYFLETLSQFVNKVLNPSGEPPVAQGHLQLDFDTMEALPHELLNLSEKVAFERLVQSENHLVVLFPENSQAFMERQLGQWYLEGKLLRQLLEKLHSVIQELKAMPSFQANADLFHNLLALCYFPSRGSGKLPASDSAETEETQTRRKIHSLLLLKALQVIRTRWREARKVSLRANRSTQVQDDYCRLRELRINLVSSRYIVLPESYNANNCVGPCQSPLSTRIPDYYSHTIFLLRMHEQGMPLQRAPCCVPVKYSKSVMVTFTSDRGMIVKSYPDMVAESCGCR</sequence>
<evidence type="ECO:0000256" key="8">
    <source>
        <dbReference type="ARBA" id="ARBA00023030"/>
    </source>
</evidence>